<organism evidence="2 3">
    <name type="scientific">Dendrosporobacter quercicolus</name>
    <dbReference type="NCBI Taxonomy" id="146817"/>
    <lineage>
        <taxon>Bacteria</taxon>
        <taxon>Bacillati</taxon>
        <taxon>Bacillota</taxon>
        <taxon>Negativicutes</taxon>
        <taxon>Selenomonadales</taxon>
        <taxon>Sporomusaceae</taxon>
        <taxon>Dendrosporobacter</taxon>
    </lineage>
</organism>
<reference evidence="2 3" key="1">
    <citation type="submission" date="2016-10" db="EMBL/GenBank/DDBJ databases">
        <authorList>
            <person name="de Groot N.N."/>
        </authorList>
    </citation>
    <scope>NUCLEOTIDE SEQUENCE [LARGE SCALE GENOMIC DNA]</scope>
    <source>
        <strain evidence="2 3">DSM 1736</strain>
    </source>
</reference>
<keyword evidence="1" id="KW-1133">Transmembrane helix</keyword>
<name>A0A1G9UPJ5_9FIRM</name>
<proteinExistence type="predicted"/>
<protein>
    <submittedName>
        <fullName evidence="2">Uncharacterized protein</fullName>
    </submittedName>
</protein>
<dbReference type="Proteomes" id="UP000214880">
    <property type="component" value="Unassembled WGS sequence"/>
</dbReference>
<keyword evidence="3" id="KW-1185">Reference proteome</keyword>
<evidence type="ECO:0000256" key="1">
    <source>
        <dbReference type="SAM" id="Phobius"/>
    </source>
</evidence>
<feature type="transmembrane region" description="Helical" evidence="1">
    <location>
        <begin position="26"/>
        <end position="43"/>
    </location>
</feature>
<evidence type="ECO:0000313" key="3">
    <source>
        <dbReference type="Proteomes" id="UP000214880"/>
    </source>
</evidence>
<keyword evidence="1" id="KW-0472">Membrane</keyword>
<accession>A0A1G9UPJ5</accession>
<evidence type="ECO:0000313" key="2">
    <source>
        <dbReference type="EMBL" id="SDM61831.1"/>
    </source>
</evidence>
<dbReference type="STRING" id="146817.SAMN04488502_10618"/>
<sequence length="51" mass="5652">MIFVIVILWSITVILAITNRTKQNCYLALLAFLCGLGGLSVLLEDDIIPFI</sequence>
<dbReference type="AlphaFoldDB" id="A0A1G9UPJ5"/>
<gene>
    <name evidence="2" type="ORF">SAMN04488502_10618</name>
</gene>
<keyword evidence="1" id="KW-0812">Transmembrane</keyword>
<dbReference type="EMBL" id="FNHB01000006">
    <property type="protein sequence ID" value="SDM61831.1"/>
    <property type="molecule type" value="Genomic_DNA"/>
</dbReference>